<reference evidence="2 3" key="1">
    <citation type="submission" date="2011-08" db="EMBL/GenBank/DDBJ databases">
        <authorList>
            <person name="Liu Z.J."/>
            <person name="Shi F.L."/>
            <person name="Lu J.Q."/>
            <person name="Li M."/>
            <person name="Wang Z.L."/>
        </authorList>
    </citation>
    <scope>NUCLEOTIDE SEQUENCE [LARGE SCALE GENOMIC DNA]</scope>
    <source>
        <strain evidence="2 3">USNM 41457</strain>
    </source>
</reference>
<dbReference type="Proteomes" id="UP000003163">
    <property type="component" value="Unassembled WGS sequence"/>
</dbReference>
<feature type="transmembrane region" description="Helical" evidence="1">
    <location>
        <begin position="121"/>
        <end position="141"/>
    </location>
</feature>
<keyword evidence="1" id="KW-0472">Membrane</keyword>
<evidence type="ECO:0000313" key="2">
    <source>
        <dbReference type="EMBL" id="EJW04398.1"/>
    </source>
</evidence>
<organism evidence="2 3">
    <name type="scientific">Edhazardia aedis (strain USNM 41457)</name>
    <name type="common">Microsporidian parasite</name>
    <dbReference type="NCBI Taxonomy" id="1003232"/>
    <lineage>
        <taxon>Eukaryota</taxon>
        <taxon>Fungi</taxon>
        <taxon>Fungi incertae sedis</taxon>
        <taxon>Microsporidia</taxon>
        <taxon>Edhazardia</taxon>
    </lineage>
</organism>
<name>J8ZXI4_EDHAE</name>
<evidence type="ECO:0000313" key="3">
    <source>
        <dbReference type="Proteomes" id="UP000003163"/>
    </source>
</evidence>
<keyword evidence="1" id="KW-1133">Transmembrane helix</keyword>
<protein>
    <recommendedName>
        <fullName evidence="4">Transmembrane protein</fullName>
    </recommendedName>
</protein>
<reference evidence="3" key="2">
    <citation type="submission" date="2015-07" db="EMBL/GenBank/DDBJ databases">
        <title>Contrasting host-pathogen interactions and genome evolution in two generalist and specialist microsporidian pathogens of mosquitoes.</title>
        <authorList>
            <consortium name="The Broad Institute Genomics Platform"/>
            <consortium name="The Broad Institute Genome Sequencing Center for Infectious Disease"/>
            <person name="Cuomo C.A."/>
            <person name="Sanscrainte N.D."/>
            <person name="Goldberg J.M."/>
            <person name="Heiman D."/>
            <person name="Young S."/>
            <person name="Zeng Q."/>
            <person name="Becnel J.J."/>
            <person name="Birren B.W."/>
        </authorList>
    </citation>
    <scope>NUCLEOTIDE SEQUENCE [LARGE SCALE GENOMIC DNA]</scope>
    <source>
        <strain evidence="3">USNM 41457</strain>
    </source>
</reference>
<dbReference type="InParanoid" id="J8ZXI4"/>
<feature type="transmembrane region" description="Helical" evidence="1">
    <location>
        <begin position="82"/>
        <end position="101"/>
    </location>
</feature>
<evidence type="ECO:0008006" key="4">
    <source>
        <dbReference type="Google" id="ProtNLM"/>
    </source>
</evidence>
<keyword evidence="3" id="KW-1185">Reference proteome</keyword>
<feature type="transmembrane region" description="Helical" evidence="1">
    <location>
        <begin position="46"/>
        <end position="70"/>
    </location>
</feature>
<dbReference type="HOGENOM" id="CLU_1643675_0_0_1"/>
<dbReference type="AlphaFoldDB" id="J8ZXI4"/>
<dbReference type="VEuPathDB" id="MicrosporidiaDB:EDEG_01362"/>
<keyword evidence="1" id="KW-0812">Transmembrane</keyword>
<sequence length="161" mass="18917">MSQYSKIEVHYDKPIVEGERQFQGKKTIVETQKNNFDEMKTIASKFCFLSCIVVPNFFFTLCYATLFFITNIFSELKNSGKLIFVSAVLFEFGCLLLLFRLDSKHKSFCRNLTEYFKKNELLLLIRVFLFIIVVIGFLFRFDVHSMLPKFVVCGHFDDSDH</sequence>
<evidence type="ECO:0000256" key="1">
    <source>
        <dbReference type="SAM" id="Phobius"/>
    </source>
</evidence>
<proteinExistence type="predicted"/>
<comment type="caution">
    <text evidence="2">The sequence shown here is derived from an EMBL/GenBank/DDBJ whole genome shotgun (WGS) entry which is preliminary data.</text>
</comment>
<gene>
    <name evidence="2" type="ORF">EDEG_01362</name>
</gene>
<dbReference type="EMBL" id="AFBI03000019">
    <property type="protein sequence ID" value="EJW04398.1"/>
    <property type="molecule type" value="Genomic_DNA"/>
</dbReference>
<accession>J8ZXI4</accession>